<feature type="transmembrane region" description="Helical" evidence="1">
    <location>
        <begin position="22"/>
        <end position="41"/>
    </location>
</feature>
<protein>
    <recommendedName>
        <fullName evidence="4">TraG N-terminal Proteobacteria domain-containing protein</fullName>
    </recommendedName>
</protein>
<keyword evidence="1" id="KW-0472">Membrane</keyword>
<reference evidence="2 3" key="1">
    <citation type="journal article" date="2009" name="Proc. Natl. Acad. Sci. U.S.A.">
        <title>The genomic basis of trophic strategy in marine bacteria.</title>
        <authorList>
            <person name="Lauro F.M."/>
            <person name="McDougald D."/>
            <person name="Thomas T."/>
            <person name="Williams T.J."/>
            <person name="Egan S."/>
            <person name="Rice S."/>
            <person name="DeMaere M.Z."/>
            <person name="Ting L."/>
            <person name="Ertan H."/>
            <person name="Johnson J."/>
            <person name="Ferriera S."/>
            <person name="Lapidus A."/>
            <person name="Anderson I."/>
            <person name="Kyrpides N."/>
            <person name="Munk A.C."/>
            <person name="Detter C."/>
            <person name="Han C.S."/>
            <person name="Brown M.V."/>
            <person name="Robb F.T."/>
            <person name="Kjelleberg S."/>
            <person name="Cavicchioli R."/>
        </authorList>
    </citation>
    <scope>NUCLEOTIDE SEQUENCE [LARGE SCALE GENOMIC DNA]</scope>
    <source>
        <strain evidence="2 3">S14</strain>
    </source>
</reference>
<comment type="caution">
    <text evidence="2">The sequence shown here is derived from an EMBL/GenBank/DDBJ whole genome shotgun (WGS) entry which is preliminary data.</text>
</comment>
<dbReference type="HOGENOM" id="CLU_478053_0_0_6"/>
<evidence type="ECO:0000313" key="3">
    <source>
        <dbReference type="Proteomes" id="UP000001603"/>
    </source>
</evidence>
<dbReference type="Proteomes" id="UP000001603">
    <property type="component" value="Unassembled WGS sequence"/>
</dbReference>
<proteinExistence type="predicted"/>
<dbReference type="AlphaFoldDB" id="Q1ZJS1"/>
<feature type="transmembrane region" description="Helical" evidence="1">
    <location>
        <begin position="61"/>
        <end position="81"/>
    </location>
</feature>
<gene>
    <name evidence="2" type="ORF">VAS14_00241</name>
</gene>
<feature type="transmembrane region" description="Helical" evidence="1">
    <location>
        <begin position="427"/>
        <end position="447"/>
    </location>
</feature>
<name>Q1ZJS1_PHOAS</name>
<feature type="transmembrane region" description="Helical" evidence="1">
    <location>
        <begin position="453"/>
        <end position="478"/>
    </location>
</feature>
<sequence length="570" mass="61287">MIATDYYQLYSIVVGAYMNTKMWHVLSLIGLPFLPFALMLLRNISKVMQQGEDEGSKSDLLLAYSTVDFIKMFLVVLFFLIPMGAPVSLSSAAVKEAQCNVEPLNYLPDMKRAEEQAVNNNIDIDKAKISGDTGPTKSISAIESDNAAMIGNMSPQLPIIPKLIIKTTIGASTALTAALPCPTSLESLSLATKGTPVEDVSQDIQDVTKTFAQQCYLPSVRQIAHDQYRSGEAIADKHEPTDAIFTESNGYYDKQTISIDAKKINELKRIEQGTTTPDLSALTIDSSNNNNYQMTCNDLYKTMSASIIKEQRTLYSQSPYYKKITDEIMMKFGSTQASIDQDRLENILKKTSLFEVKKNGMKEYGNTAGGYSDQTGQVLSSNRFYEASLGKISPTDIWTSGIAGLGAAVSSALGAPESRATRMVVPLYFHVLLFSVLTVMPAVIVISGYNAKAISAMIGALVVGSTASLVSAINGFLIELFVRMVEGQGSFSLDSVVNQLMVINFSQNLSTIFPVIWGLLFAYIGYQGASTAGGAINNAAGGAGKNGADIAGKLLGKGVGGAKGLLSFNK</sequence>
<accession>Q1ZJS1</accession>
<evidence type="ECO:0000256" key="1">
    <source>
        <dbReference type="SAM" id="Phobius"/>
    </source>
</evidence>
<organism evidence="2 3">
    <name type="scientific">Photobacterium angustum (strain S14 / CCUG 15956)</name>
    <name type="common">Vibrio sp. (strain S14 / CCUG 15956)</name>
    <dbReference type="NCBI Taxonomy" id="314292"/>
    <lineage>
        <taxon>Bacteria</taxon>
        <taxon>Pseudomonadati</taxon>
        <taxon>Pseudomonadota</taxon>
        <taxon>Gammaproteobacteria</taxon>
        <taxon>Vibrionales</taxon>
        <taxon>Vibrionaceae</taxon>
        <taxon>Photobacterium</taxon>
    </lineage>
</organism>
<keyword evidence="1" id="KW-1133">Transmembrane helix</keyword>
<evidence type="ECO:0000313" key="2">
    <source>
        <dbReference type="EMBL" id="EAS62451.1"/>
    </source>
</evidence>
<keyword evidence="1" id="KW-0812">Transmembrane</keyword>
<dbReference type="EMBL" id="AAOJ01000020">
    <property type="protein sequence ID" value="EAS62451.1"/>
    <property type="molecule type" value="Genomic_DNA"/>
</dbReference>
<evidence type="ECO:0008006" key="4">
    <source>
        <dbReference type="Google" id="ProtNLM"/>
    </source>
</evidence>